<name>E6X2T7_NITSE</name>
<accession>E6X2T7</accession>
<evidence type="ECO:0000313" key="1">
    <source>
        <dbReference type="EMBL" id="ADV47220.1"/>
    </source>
</evidence>
<gene>
    <name evidence="1" type="ordered locus">Nitsa_1977</name>
</gene>
<protein>
    <submittedName>
        <fullName evidence="1">Uncharacterized protein</fullName>
    </submittedName>
</protein>
<dbReference type="HOGENOM" id="CLU_2936940_0_0_7"/>
<dbReference type="Proteomes" id="UP000008633">
    <property type="component" value="Chromosome"/>
</dbReference>
<evidence type="ECO:0000313" key="2">
    <source>
        <dbReference type="Proteomes" id="UP000008633"/>
    </source>
</evidence>
<dbReference type="RefSeq" id="WP_013554905.1">
    <property type="nucleotide sequence ID" value="NC_014935.1"/>
</dbReference>
<reference evidence="1 2" key="1">
    <citation type="journal article" date="2011" name="Stand. Genomic Sci.">
        <title>Complete genome sequence of Nitratifractor salsuginis type strain (E9I37-1).</title>
        <authorList>
            <person name="Anderson I."/>
            <person name="Sikorski J."/>
            <person name="Zeytun A."/>
            <person name="Nolan M."/>
            <person name="Lapidus A."/>
            <person name="Lucas S."/>
            <person name="Hammon N."/>
            <person name="Deshpande S."/>
            <person name="Cheng J.F."/>
            <person name="Tapia R."/>
            <person name="Han C."/>
            <person name="Goodwin L."/>
            <person name="Pitluck S."/>
            <person name="Liolios K."/>
            <person name="Pagani I."/>
            <person name="Ivanova N."/>
            <person name="Huntemann M."/>
            <person name="Mavromatis K."/>
            <person name="Ovchinikova G."/>
            <person name="Pati A."/>
            <person name="Chen A."/>
            <person name="Palaniappan K."/>
            <person name="Land M."/>
            <person name="Hauser L."/>
            <person name="Brambilla E.M."/>
            <person name="Ngatchou-Djao O.D."/>
            <person name="Rohde M."/>
            <person name="Tindall B.J."/>
            <person name="Goker M."/>
            <person name="Detter J.C."/>
            <person name="Woyke T."/>
            <person name="Bristow J."/>
            <person name="Eisen J.A."/>
            <person name="Markowitz V."/>
            <person name="Hugenholtz P."/>
            <person name="Klenk H.P."/>
            <person name="Kyrpides N.C."/>
        </authorList>
    </citation>
    <scope>NUCLEOTIDE SEQUENCE [LARGE SCALE GENOMIC DNA]</scope>
    <source>
        <strain evidence="2">DSM 16511 / JCM 12458 / E9I37-1</strain>
    </source>
</reference>
<proteinExistence type="predicted"/>
<dbReference type="KEGG" id="nsa:Nitsa_1977"/>
<dbReference type="AlphaFoldDB" id="E6X2T7"/>
<organism evidence="1 2">
    <name type="scientific">Nitratifractor salsuginis (strain DSM 16511 / JCM 12458 / E9I37-1)</name>
    <dbReference type="NCBI Taxonomy" id="749222"/>
    <lineage>
        <taxon>Bacteria</taxon>
        <taxon>Pseudomonadati</taxon>
        <taxon>Campylobacterota</taxon>
        <taxon>Epsilonproteobacteria</taxon>
        <taxon>Campylobacterales</taxon>
        <taxon>Sulfurovaceae</taxon>
        <taxon>Nitratifractor</taxon>
    </lineage>
</organism>
<keyword evidence="2" id="KW-1185">Reference proteome</keyword>
<dbReference type="EMBL" id="CP002452">
    <property type="protein sequence ID" value="ADV47220.1"/>
    <property type="molecule type" value="Genomic_DNA"/>
</dbReference>
<dbReference type="STRING" id="749222.Nitsa_1977"/>
<sequence length="60" mass="6945">MICDSVAEHIRECKITQWEEIVEDRDFFCVDRSEKCHEVGYNNDGYSLAMAAGIVKRGYL</sequence>
<reference evidence="2" key="2">
    <citation type="submission" date="2011-01" db="EMBL/GenBank/DDBJ databases">
        <title>The complete genome of Nitratifractor salsuginis DSM 16511.</title>
        <authorList>
            <consortium name="US DOE Joint Genome Institute (JGI-PGF)"/>
            <person name="Lucas S."/>
            <person name="Copeland A."/>
            <person name="Lapidus A."/>
            <person name="Bruce D."/>
            <person name="Goodwin L."/>
            <person name="Pitluck S."/>
            <person name="Kyrpides N."/>
            <person name="Mavromatis K."/>
            <person name="Ivanova N."/>
            <person name="Mikhailova N."/>
            <person name="Zeytun A."/>
            <person name="Detter J.C."/>
            <person name="Tapia R."/>
            <person name="Han C."/>
            <person name="Land M."/>
            <person name="Hauser L."/>
            <person name="Markowitz V."/>
            <person name="Cheng J.-F."/>
            <person name="Hugenholtz P."/>
            <person name="Woyke T."/>
            <person name="Wu D."/>
            <person name="Tindall B."/>
            <person name="Schuetze A."/>
            <person name="Brambilla E."/>
            <person name="Klenk H.-P."/>
            <person name="Eisen J.A."/>
        </authorList>
    </citation>
    <scope>NUCLEOTIDE SEQUENCE [LARGE SCALE GENOMIC DNA]</scope>
    <source>
        <strain evidence="2">DSM 16511 / JCM 12458 / E9I37-1</strain>
    </source>
</reference>